<feature type="domain" description="Bacteriophage T5 Orf172 DNA-binding" evidence="1">
    <location>
        <begin position="100"/>
        <end position="180"/>
    </location>
</feature>
<evidence type="ECO:0000313" key="3">
    <source>
        <dbReference type="Proteomes" id="UP000008530"/>
    </source>
</evidence>
<evidence type="ECO:0000313" key="2">
    <source>
        <dbReference type="EMBL" id="ADP02610.1"/>
    </source>
</evidence>
<reference evidence="2 3" key="1">
    <citation type="journal article" date="2011" name="J. Virol.">
        <title>Genomic and proteomic characterization of the broad host range Salmonella phage PVP-SE1 - The creation of a new phage genus.</title>
        <authorList>
            <person name="Santos S.B."/>
            <person name="Kropinski A.M."/>
            <person name="Ceyssens P.J."/>
            <person name="Ackermann H.W."/>
            <person name="Villegas A."/>
            <person name="Lavigne R."/>
            <person name="Krylov V.N."/>
            <person name="Carvalho C.M."/>
            <person name="Ferreira E.C."/>
            <person name="Azeredo J."/>
        </authorList>
    </citation>
    <scope>NUCLEOTIDE SEQUENCE [LARGE SCALE GENOMIC DNA]</scope>
    <source>
        <strain evidence="2">PVP-SE1</strain>
    </source>
</reference>
<dbReference type="Pfam" id="PF10544">
    <property type="entry name" value="T5orf172"/>
    <property type="match status" value="1"/>
</dbReference>
<dbReference type="GeneID" id="11258195"/>
<dbReference type="Proteomes" id="UP000008530">
    <property type="component" value="Segment"/>
</dbReference>
<keyword evidence="3" id="KW-1185">Reference proteome</keyword>
<dbReference type="KEGG" id="vg:11258195"/>
<dbReference type="RefSeq" id="YP_004894021.1">
    <property type="nucleotide sequence ID" value="NC_016071.1"/>
</dbReference>
<proteinExistence type="predicted"/>
<organism evidence="2 3">
    <name type="scientific">Salmonella phage PVPSE1</name>
    <dbReference type="NCBI Taxonomy" id="889338"/>
    <lineage>
        <taxon>Viruses</taxon>
        <taxon>Duplodnaviria</taxon>
        <taxon>Heunggongvirae</taxon>
        <taxon>Uroviricota</taxon>
        <taxon>Caudoviricetes</taxon>
        <taxon>Vequintavirinae</taxon>
        <taxon>Seunavirus</taxon>
        <taxon>Seunavirus PVPSE1</taxon>
    </lineage>
</organism>
<dbReference type="InterPro" id="IPR018306">
    <property type="entry name" value="Phage_T5_Orf172_DNA-bd"/>
</dbReference>
<sequence length="208" mass="23846">MKMLNSKQMCIPDLLTQDEKLTGDDVLCYCKVKRCFDSRRDIKNYPVELLFLDTKMEWGLFSQCLRNLESRGFLLLDRENKTVTMADYAYLYSPGGKNKSLYIGRFCDGVCKVGITQNPSEREKQLSQYGSVFTMEFVYTFENGGLAGHLERMIKWQIPMMDLRIPGGTECFESKYFEKAVGIVDGFLSSVYCGEVTVVQKEREVGSL</sequence>
<name>G3BM80_9CAUD</name>
<accession>G3BM80</accession>
<gene>
    <name evidence="2" type="primary">214</name>
</gene>
<evidence type="ECO:0000259" key="1">
    <source>
        <dbReference type="Pfam" id="PF10544"/>
    </source>
</evidence>
<protein>
    <submittedName>
        <fullName evidence="2">Uncharacterized protein 214</fullName>
    </submittedName>
</protein>
<dbReference type="EMBL" id="GU070616">
    <property type="protein sequence ID" value="ADP02610.1"/>
    <property type="molecule type" value="Genomic_DNA"/>
</dbReference>